<evidence type="ECO:0000256" key="8">
    <source>
        <dbReference type="ARBA" id="ARBA00023242"/>
    </source>
</evidence>
<keyword evidence="8" id="KW-0539">Nucleus</keyword>
<accession>A0A0B7K2Q8</accession>
<feature type="region of interest" description="Disordered" evidence="10">
    <location>
        <begin position="234"/>
        <end position="253"/>
    </location>
</feature>
<evidence type="ECO:0000256" key="5">
    <source>
        <dbReference type="ARBA" id="ARBA00022722"/>
    </source>
</evidence>
<dbReference type="EMBL" id="CDPU01000023">
    <property type="protein sequence ID" value="CEO51494.1"/>
    <property type="molecule type" value="Genomic_DNA"/>
</dbReference>
<dbReference type="InterPro" id="IPR013520">
    <property type="entry name" value="Ribonucl_H"/>
</dbReference>
<feature type="compositionally biased region" description="Basic residues" evidence="10">
    <location>
        <begin position="317"/>
        <end position="327"/>
    </location>
</feature>
<feature type="region of interest" description="Disordered" evidence="10">
    <location>
        <begin position="298"/>
        <end position="327"/>
    </location>
</feature>
<keyword evidence="6" id="KW-0378">Hydrolase</keyword>
<dbReference type="Pfam" id="PF00929">
    <property type="entry name" value="RNase_T"/>
    <property type="match status" value="1"/>
</dbReference>
<evidence type="ECO:0000256" key="6">
    <source>
        <dbReference type="ARBA" id="ARBA00022801"/>
    </source>
</evidence>
<evidence type="ECO:0000256" key="2">
    <source>
        <dbReference type="ARBA" id="ARBA00010489"/>
    </source>
</evidence>
<proteinExistence type="inferred from homology"/>
<feature type="region of interest" description="Disordered" evidence="10">
    <location>
        <begin position="1"/>
        <end position="83"/>
    </location>
</feature>
<dbReference type="InterPro" id="IPR036397">
    <property type="entry name" value="RNaseH_sf"/>
</dbReference>
<comment type="subcellular location">
    <subcellularLocation>
        <location evidence="1">Nucleus</location>
    </subcellularLocation>
</comment>
<sequence length="327" mass="36126">MAELSSNWKKLQAKLKTESAAKPSLKRKPTESTQSAPKRAKIAQATAQKSSNKPVPKTKNRANRNHQPMGAVQSTRIEQEPKHGVSPSLALWAADNDISAEALAEAYDLGVKGHSMMAPGTKDRVNHGLTEGVEIGKYVALDCEMVGVGPGGYESALARVSIVDFHGKQVYDSYVKPKERITNWRTEVSGISTKEMRFARDFEEVQKDVDAILQNRILVGHDIKHDLEALKLPHPPRDIRDTAKYPPFRKYGNGRKPSLRNLAQEILSIEIQSGAHSSVEDARVTMLLFRKHKPGFDVDHANRYPTVQKGKGGTGAKGKKPKSKRKA</sequence>
<evidence type="ECO:0000259" key="11">
    <source>
        <dbReference type="SMART" id="SM00479"/>
    </source>
</evidence>
<dbReference type="PANTHER" id="PTHR12801:SF45">
    <property type="entry name" value="RNA EXONUCLEASE 4"/>
    <property type="match status" value="1"/>
</dbReference>
<dbReference type="GO" id="GO:0003676">
    <property type="term" value="F:nucleic acid binding"/>
    <property type="evidence" value="ECO:0007669"/>
    <property type="project" value="InterPro"/>
</dbReference>
<keyword evidence="7" id="KW-0269">Exonuclease</keyword>
<keyword evidence="5" id="KW-0540">Nuclease</keyword>
<dbReference type="GO" id="GO:0006364">
    <property type="term" value="P:rRNA processing"/>
    <property type="evidence" value="ECO:0007669"/>
    <property type="project" value="UniProtKB-KW"/>
</dbReference>
<dbReference type="InterPro" id="IPR012337">
    <property type="entry name" value="RNaseH-like_sf"/>
</dbReference>
<name>A0A0B7K2Q8_BIOOC</name>
<dbReference type="FunFam" id="3.30.420.10:FF:000007">
    <property type="entry name" value="Interferon-stimulated exonuclease gene 20"/>
    <property type="match status" value="1"/>
</dbReference>
<evidence type="ECO:0000256" key="9">
    <source>
        <dbReference type="ARBA" id="ARBA00025599"/>
    </source>
</evidence>
<dbReference type="AlphaFoldDB" id="A0A0B7K2Q8"/>
<dbReference type="InterPro" id="IPR047021">
    <property type="entry name" value="REXO1/3/4-like"/>
</dbReference>
<dbReference type="Gene3D" id="3.30.420.10">
    <property type="entry name" value="Ribonuclease H-like superfamily/Ribonuclease H"/>
    <property type="match status" value="1"/>
</dbReference>
<dbReference type="SMART" id="SM00479">
    <property type="entry name" value="EXOIII"/>
    <property type="match status" value="1"/>
</dbReference>
<evidence type="ECO:0000256" key="7">
    <source>
        <dbReference type="ARBA" id="ARBA00022839"/>
    </source>
</evidence>
<dbReference type="PANTHER" id="PTHR12801">
    <property type="entry name" value="RNA EXONUCLEASE REXO1 / RECO3 FAMILY MEMBER-RELATED"/>
    <property type="match status" value="1"/>
</dbReference>
<evidence type="ECO:0000313" key="12">
    <source>
        <dbReference type="EMBL" id="CEO51494.1"/>
    </source>
</evidence>
<dbReference type="GO" id="GO:0008408">
    <property type="term" value="F:3'-5' exonuclease activity"/>
    <property type="evidence" value="ECO:0007669"/>
    <property type="project" value="InterPro"/>
</dbReference>
<dbReference type="CDD" id="cd06144">
    <property type="entry name" value="REX4_like"/>
    <property type="match status" value="1"/>
</dbReference>
<evidence type="ECO:0000256" key="4">
    <source>
        <dbReference type="ARBA" id="ARBA00022552"/>
    </source>
</evidence>
<evidence type="ECO:0000256" key="10">
    <source>
        <dbReference type="SAM" id="MobiDB-lite"/>
    </source>
</evidence>
<dbReference type="InterPro" id="IPR037431">
    <property type="entry name" value="REX4_DEDDh_dom"/>
</dbReference>
<organism evidence="12">
    <name type="scientific">Bionectria ochroleuca</name>
    <name type="common">Gliocladium roseum</name>
    <dbReference type="NCBI Taxonomy" id="29856"/>
    <lineage>
        <taxon>Eukaryota</taxon>
        <taxon>Fungi</taxon>
        <taxon>Dikarya</taxon>
        <taxon>Ascomycota</taxon>
        <taxon>Pezizomycotina</taxon>
        <taxon>Sordariomycetes</taxon>
        <taxon>Hypocreomycetidae</taxon>
        <taxon>Hypocreales</taxon>
        <taxon>Bionectriaceae</taxon>
        <taxon>Clonostachys</taxon>
    </lineage>
</organism>
<dbReference type="GO" id="GO:0000027">
    <property type="term" value="P:ribosomal large subunit assembly"/>
    <property type="evidence" value="ECO:0007669"/>
    <property type="project" value="TreeGrafter"/>
</dbReference>
<feature type="compositionally biased region" description="Basic and acidic residues" evidence="10">
    <location>
        <begin position="234"/>
        <end position="243"/>
    </location>
</feature>
<reference evidence="12" key="1">
    <citation type="submission" date="2015-01" db="EMBL/GenBank/DDBJ databases">
        <authorList>
            <person name="Durling Mikael"/>
        </authorList>
    </citation>
    <scope>NUCLEOTIDE SEQUENCE</scope>
</reference>
<gene>
    <name evidence="12" type="ORF">BN869_000007552_1</name>
</gene>
<dbReference type="GO" id="GO:0005634">
    <property type="term" value="C:nucleus"/>
    <property type="evidence" value="ECO:0007669"/>
    <property type="project" value="UniProtKB-SubCell"/>
</dbReference>
<comment type="function">
    <text evidence="9">Exoribonuclease involved in ribosome biosynthesis. Involved in the processing of ITS1, the internal transcribed spacer localized between the 18S and 5.8S rRNAs.</text>
</comment>
<comment type="similarity">
    <text evidence="2">Belongs to the REXO4 family.</text>
</comment>
<evidence type="ECO:0000256" key="1">
    <source>
        <dbReference type="ARBA" id="ARBA00004123"/>
    </source>
</evidence>
<keyword evidence="4" id="KW-0698">rRNA processing</keyword>
<evidence type="ECO:0000256" key="3">
    <source>
        <dbReference type="ARBA" id="ARBA00016937"/>
    </source>
</evidence>
<protein>
    <recommendedName>
        <fullName evidence="3">RNA exonuclease 4</fullName>
    </recommendedName>
</protein>
<dbReference type="SUPFAM" id="SSF53098">
    <property type="entry name" value="Ribonuclease H-like"/>
    <property type="match status" value="1"/>
</dbReference>
<feature type="domain" description="Exonuclease" evidence="11">
    <location>
        <begin position="137"/>
        <end position="298"/>
    </location>
</feature>